<accession>A0ABS0JFA4</accession>
<dbReference type="RefSeq" id="WP_372431926.1">
    <property type="nucleotide sequence ID" value="NZ_CP108567.1"/>
</dbReference>
<dbReference type="GO" id="GO:0016874">
    <property type="term" value="F:ligase activity"/>
    <property type="evidence" value="ECO:0007669"/>
    <property type="project" value="UniProtKB-KW"/>
</dbReference>
<comment type="caution">
    <text evidence="1">The sequence shown here is derived from an EMBL/GenBank/DDBJ whole genome shotgun (WGS) entry which is preliminary data.</text>
</comment>
<dbReference type="EMBL" id="JADOTX010000001">
    <property type="protein sequence ID" value="MBG6065003.1"/>
    <property type="molecule type" value="Genomic_DNA"/>
</dbReference>
<organism evidence="1 2">
    <name type="scientific">Micromonospora ureilytica</name>
    <dbReference type="NCBI Taxonomy" id="709868"/>
    <lineage>
        <taxon>Bacteria</taxon>
        <taxon>Bacillati</taxon>
        <taxon>Actinomycetota</taxon>
        <taxon>Actinomycetes</taxon>
        <taxon>Micromonosporales</taxon>
        <taxon>Micromonosporaceae</taxon>
        <taxon>Micromonospora</taxon>
    </lineage>
</organism>
<reference evidence="1 2" key="1">
    <citation type="submission" date="2020-11" db="EMBL/GenBank/DDBJ databases">
        <title>Sequencing the genomes of 1000 actinobacteria strains.</title>
        <authorList>
            <person name="Klenk H.-P."/>
        </authorList>
    </citation>
    <scope>NUCLEOTIDE SEQUENCE [LARGE SCALE GENOMIC DNA]</scope>
    <source>
        <strain evidence="1 2">DSM 101692</strain>
    </source>
</reference>
<sequence length="93" mass="9863">MIATDLSGQHAPAVQPAPGLLTMNGRLDSQVSIGGLKVDLTAEEIQADLGERLAAYKRPRPLYVLGDFPRTATGKIVQDPAALRSVAREAAVR</sequence>
<dbReference type="SUPFAM" id="SSF56801">
    <property type="entry name" value="Acetyl-CoA synthetase-like"/>
    <property type="match status" value="1"/>
</dbReference>
<keyword evidence="2" id="KW-1185">Reference proteome</keyword>
<proteinExistence type="predicted"/>
<protein>
    <submittedName>
        <fullName evidence="1">Acyl-coenzyme A synthetase/AMP-(Fatty) acid ligase</fullName>
    </submittedName>
</protein>
<keyword evidence="1" id="KW-0436">Ligase</keyword>
<evidence type="ECO:0000313" key="2">
    <source>
        <dbReference type="Proteomes" id="UP000614915"/>
    </source>
</evidence>
<gene>
    <name evidence="1" type="ORF">IW248_001290</name>
</gene>
<dbReference type="Gene3D" id="3.30.300.30">
    <property type="match status" value="1"/>
</dbReference>
<dbReference type="Proteomes" id="UP000614915">
    <property type="component" value="Unassembled WGS sequence"/>
</dbReference>
<name>A0ABS0JFA4_9ACTN</name>
<dbReference type="InterPro" id="IPR045851">
    <property type="entry name" value="AMP-bd_C_sf"/>
</dbReference>
<evidence type="ECO:0000313" key="1">
    <source>
        <dbReference type="EMBL" id="MBG6065003.1"/>
    </source>
</evidence>